<dbReference type="EMBL" id="CP002824">
    <property type="protein sequence ID" value="AEG99525.1"/>
    <property type="molecule type" value="Genomic_DNA"/>
</dbReference>
<dbReference type="KEGG" id="eae:EAE_23130"/>
<organism evidence="1 2">
    <name type="scientific">Klebsiella aerogenes (strain ATCC 13048 / DSM 30053 / CCUG 1429 / JCM 1235 / KCTC 2190 / NBRC 13534 / NCIMB 10102 / NCTC 10006 / CDC 819-56)</name>
    <name type="common">Enterobacter aerogenes</name>
    <dbReference type="NCBI Taxonomy" id="1028307"/>
    <lineage>
        <taxon>Bacteria</taxon>
        <taxon>Pseudomonadati</taxon>
        <taxon>Pseudomonadota</taxon>
        <taxon>Gammaproteobacteria</taxon>
        <taxon>Enterobacterales</taxon>
        <taxon>Enterobacteriaceae</taxon>
        <taxon>Klebsiella/Raoultella group</taxon>
        <taxon>Klebsiella</taxon>
    </lineage>
</organism>
<evidence type="ECO:0000313" key="2">
    <source>
        <dbReference type="Proteomes" id="UP000008881"/>
    </source>
</evidence>
<dbReference type="AlphaFoldDB" id="A0A0H3FUN9"/>
<protein>
    <submittedName>
        <fullName evidence="1">Uncharacterized protein</fullName>
    </submittedName>
</protein>
<evidence type="ECO:0000313" key="1">
    <source>
        <dbReference type="EMBL" id="AEG99525.1"/>
    </source>
</evidence>
<reference evidence="1 2" key="1">
    <citation type="journal article" date="2012" name="J. Bacteriol.">
        <title>Complete genome sequence of Enterobacter aerogenes KCTC 2190.</title>
        <authorList>
            <person name="Shin S.H."/>
            <person name="Kim S."/>
            <person name="Kim J.Y."/>
            <person name="Lee S."/>
            <person name="Um Y."/>
            <person name="Oh M.K."/>
            <person name="Kim Y.R."/>
            <person name="Lee J."/>
            <person name="Yang K.S."/>
        </authorList>
    </citation>
    <scope>NUCLEOTIDE SEQUENCE [LARGE SCALE GENOMIC DNA]</scope>
    <source>
        <strain evidence="1 2">KCTC 2190</strain>
    </source>
</reference>
<name>A0A0H3FUN9_KLEAK</name>
<dbReference type="HOGENOM" id="CLU_3024973_0_0_6"/>
<accession>A0A0H3FUN9</accession>
<proteinExistence type="predicted"/>
<gene>
    <name evidence="1" type="ordered locus">EAE_23130</name>
</gene>
<dbReference type="Proteomes" id="UP000008881">
    <property type="component" value="Chromosome"/>
</dbReference>
<sequence length="55" mass="7028">MYSFLHQASFDMEYWCYDRFRLVRLEIVIFHDWSDRANQVEFYQVIYNYAQLFRC</sequence>
<keyword evidence="2" id="KW-1185">Reference proteome</keyword>